<dbReference type="InterPro" id="IPR001059">
    <property type="entry name" value="Transl_elong_P/YeiP_cen"/>
</dbReference>
<sequence>MINSTDLKNGVTFLTNGKPYKVIKYSHIKMGRGGAIVRVTARNLESGSVEEKSFSSNVKVDELTLQKRKLQFLYKDASCAVFMDPKSYEQVEVGEDIVREELPFIKEGGEVNLLFWDDKALTIDIPPKVVLRVDDTPPGVKGNSAANIYKQATLENGLLVKVPLFINNGERIVVDTRTGEYVERAK</sequence>
<dbReference type="STRING" id="1618574.UT24_C0009G0011"/>
<feature type="domain" description="Translation elongation factor P/YeiP central" evidence="11">
    <location>
        <begin position="67"/>
        <end position="121"/>
    </location>
</feature>
<organism evidence="12 13">
    <name type="scientific">Candidatus Woesebacteria bacterium GW2011_GWB1_39_12</name>
    <dbReference type="NCBI Taxonomy" id="1618574"/>
    <lineage>
        <taxon>Bacteria</taxon>
        <taxon>Candidatus Woeseibacteriota</taxon>
    </lineage>
</organism>
<dbReference type="InterPro" id="IPR011768">
    <property type="entry name" value="Transl_elongation_fac_P"/>
</dbReference>
<evidence type="ECO:0000256" key="2">
    <source>
        <dbReference type="ARBA" id="ARBA00004815"/>
    </source>
</evidence>
<reference evidence="12 13" key="1">
    <citation type="journal article" date="2015" name="Nature">
        <title>rRNA introns, odd ribosomes, and small enigmatic genomes across a large radiation of phyla.</title>
        <authorList>
            <person name="Brown C.T."/>
            <person name="Hug L.A."/>
            <person name="Thomas B.C."/>
            <person name="Sharon I."/>
            <person name="Castelle C.J."/>
            <person name="Singh A."/>
            <person name="Wilkins M.J."/>
            <person name="Williams K.H."/>
            <person name="Banfield J.F."/>
        </authorList>
    </citation>
    <scope>NUCLEOTIDE SEQUENCE [LARGE SCALE GENOMIC DNA]</scope>
</reference>
<dbReference type="FunFam" id="2.30.30.30:FF:000003">
    <property type="entry name" value="Elongation factor P"/>
    <property type="match status" value="1"/>
</dbReference>
<keyword evidence="6 7" id="KW-0648">Protein biosynthesis</keyword>
<proteinExistence type="inferred from homology"/>
<evidence type="ECO:0000259" key="11">
    <source>
        <dbReference type="SMART" id="SM01185"/>
    </source>
</evidence>
<dbReference type="InterPro" id="IPR014722">
    <property type="entry name" value="Rib_uL2_dom2"/>
</dbReference>
<comment type="caution">
    <text evidence="12">The sequence shown here is derived from an EMBL/GenBank/DDBJ whole genome shotgun (WGS) entry which is preliminary data.</text>
</comment>
<gene>
    <name evidence="7" type="primary">efp</name>
    <name evidence="12" type="ORF">UT24_C0009G0011</name>
</gene>
<dbReference type="FunFam" id="2.40.50.140:FF:000004">
    <property type="entry name" value="Elongation factor P"/>
    <property type="match status" value="1"/>
</dbReference>
<evidence type="ECO:0000256" key="7">
    <source>
        <dbReference type="HAMAP-Rule" id="MF_00141"/>
    </source>
</evidence>
<dbReference type="Pfam" id="PF01132">
    <property type="entry name" value="EFP"/>
    <property type="match status" value="1"/>
</dbReference>
<dbReference type="FunFam" id="2.40.50.140:FF:000009">
    <property type="entry name" value="Elongation factor P"/>
    <property type="match status" value="1"/>
</dbReference>
<dbReference type="InterPro" id="IPR013852">
    <property type="entry name" value="Transl_elong_P/YeiP_CS"/>
</dbReference>
<evidence type="ECO:0000256" key="6">
    <source>
        <dbReference type="ARBA" id="ARBA00022917"/>
    </source>
</evidence>
<dbReference type="EMBL" id="LBWB01000009">
    <property type="protein sequence ID" value="KKR00694.1"/>
    <property type="molecule type" value="Genomic_DNA"/>
</dbReference>
<evidence type="ECO:0000256" key="1">
    <source>
        <dbReference type="ARBA" id="ARBA00004496"/>
    </source>
</evidence>
<dbReference type="Pfam" id="PF08207">
    <property type="entry name" value="EFP_N"/>
    <property type="match status" value="1"/>
</dbReference>
<comment type="subcellular location">
    <subcellularLocation>
        <location evidence="1 7">Cytoplasm</location>
    </subcellularLocation>
</comment>
<keyword evidence="5 7" id="KW-0251">Elongation factor</keyword>
<dbReference type="PROSITE" id="PS01275">
    <property type="entry name" value="EFP"/>
    <property type="match status" value="1"/>
</dbReference>
<dbReference type="GO" id="GO:0003746">
    <property type="term" value="F:translation elongation factor activity"/>
    <property type="evidence" value="ECO:0007669"/>
    <property type="project" value="UniProtKB-UniRule"/>
</dbReference>
<protein>
    <recommendedName>
        <fullName evidence="7 8">Elongation factor P</fullName>
        <shortName evidence="7">EF-P</shortName>
    </recommendedName>
</protein>
<dbReference type="SUPFAM" id="SSF50249">
    <property type="entry name" value="Nucleic acid-binding proteins"/>
    <property type="match status" value="2"/>
</dbReference>
<comment type="function">
    <text evidence="7">Involved in peptide bond synthesis. Stimulates efficient translation and peptide-bond synthesis on native or reconstituted 70S ribosomes in vitro. Probably functions indirectly by altering the affinity of the ribosome for aminoacyl-tRNA, thus increasing their reactivity as acceptors for peptidyl transferase.</text>
</comment>
<evidence type="ECO:0000313" key="12">
    <source>
        <dbReference type="EMBL" id="KKR00694.1"/>
    </source>
</evidence>
<dbReference type="CDD" id="cd05794">
    <property type="entry name" value="S1_EF-P_repeat_2"/>
    <property type="match status" value="1"/>
</dbReference>
<comment type="pathway">
    <text evidence="2 7">Protein biosynthesis; polypeptide chain elongation.</text>
</comment>
<dbReference type="SUPFAM" id="SSF50104">
    <property type="entry name" value="Translation proteins SH3-like domain"/>
    <property type="match status" value="1"/>
</dbReference>
<evidence type="ECO:0000313" key="13">
    <source>
        <dbReference type="Proteomes" id="UP000033881"/>
    </source>
</evidence>
<dbReference type="InterPro" id="IPR020599">
    <property type="entry name" value="Transl_elong_fac_P/YeiP"/>
</dbReference>
<dbReference type="SMART" id="SM01185">
    <property type="entry name" value="EFP"/>
    <property type="match status" value="1"/>
</dbReference>
<comment type="similarity">
    <text evidence="3 7 9">Belongs to the elongation factor P family.</text>
</comment>
<dbReference type="AlphaFoldDB" id="A0A0G0M9C4"/>
<evidence type="ECO:0000256" key="4">
    <source>
        <dbReference type="ARBA" id="ARBA00022490"/>
    </source>
</evidence>
<dbReference type="InterPro" id="IPR015365">
    <property type="entry name" value="Elong-fact-P_C"/>
</dbReference>
<accession>A0A0G0M9C4</accession>
<dbReference type="CDD" id="cd04470">
    <property type="entry name" value="S1_EF-P_repeat_1"/>
    <property type="match status" value="1"/>
</dbReference>
<dbReference type="SMART" id="SM00841">
    <property type="entry name" value="Elong-fact-P_C"/>
    <property type="match status" value="1"/>
</dbReference>
<dbReference type="Pfam" id="PF09285">
    <property type="entry name" value="Elong-fact-P_C"/>
    <property type="match status" value="1"/>
</dbReference>
<dbReference type="UniPathway" id="UPA00345"/>
<feature type="domain" description="Elongation factor P C-terminal" evidence="10">
    <location>
        <begin position="129"/>
        <end position="184"/>
    </location>
</feature>
<dbReference type="InterPro" id="IPR008991">
    <property type="entry name" value="Translation_prot_SH3-like_sf"/>
</dbReference>
<dbReference type="PANTHER" id="PTHR30053">
    <property type="entry name" value="ELONGATION FACTOR P"/>
    <property type="match status" value="1"/>
</dbReference>
<evidence type="ECO:0000256" key="3">
    <source>
        <dbReference type="ARBA" id="ARBA00009479"/>
    </source>
</evidence>
<dbReference type="NCBIfam" id="NF001810">
    <property type="entry name" value="PRK00529.1"/>
    <property type="match status" value="1"/>
</dbReference>
<dbReference type="InterPro" id="IPR013185">
    <property type="entry name" value="Transl_elong_KOW-like"/>
</dbReference>
<dbReference type="PIRSF" id="PIRSF005901">
    <property type="entry name" value="EF-P"/>
    <property type="match status" value="1"/>
</dbReference>
<evidence type="ECO:0000259" key="10">
    <source>
        <dbReference type="SMART" id="SM00841"/>
    </source>
</evidence>
<dbReference type="Gene3D" id="2.40.50.140">
    <property type="entry name" value="Nucleic acid-binding proteins"/>
    <property type="match status" value="2"/>
</dbReference>
<evidence type="ECO:0000256" key="8">
    <source>
        <dbReference type="NCBIfam" id="TIGR00038"/>
    </source>
</evidence>
<dbReference type="InterPro" id="IPR012340">
    <property type="entry name" value="NA-bd_OB-fold"/>
</dbReference>
<dbReference type="Gene3D" id="2.30.30.30">
    <property type="match status" value="1"/>
</dbReference>
<dbReference type="GO" id="GO:0043043">
    <property type="term" value="P:peptide biosynthetic process"/>
    <property type="evidence" value="ECO:0007669"/>
    <property type="project" value="InterPro"/>
</dbReference>
<dbReference type="PANTHER" id="PTHR30053:SF14">
    <property type="entry name" value="TRANSLATION ELONGATION FACTOR KOW-LIKE DOMAIN-CONTAINING PROTEIN"/>
    <property type="match status" value="1"/>
</dbReference>
<dbReference type="PATRIC" id="fig|1618574.4.peg.682"/>
<evidence type="ECO:0000256" key="9">
    <source>
        <dbReference type="RuleBase" id="RU004389"/>
    </source>
</evidence>
<dbReference type="NCBIfam" id="TIGR00038">
    <property type="entry name" value="efp"/>
    <property type="match status" value="1"/>
</dbReference>
<dbReference type="Proteomes" id="UP000033881">
    <property type="component" value="Unassembled WGS sequence"/>
</dbReference>
<name>A0A0G0M9C4_9BACT</name>
<dbReference type="HAMAP" id="MF_00141">
    <property type="entry name" value="EF_P"/>
    <property type="match status" value="1"/>
</dbReference>
<evidence type="ECO:0000256" key="5">
    <source>
        <dbReference type="ARBA" id="ARBA00022768"/>
    </source>
</evidence>
<dbReference type="GO" id="GO:0005829">
    <property type="term" value="C:cytosol"/>
    <property type="evidence" value="ECO:0007669"/>
    <property type="project" value="UniProtKB-ARBA"/>
</dbReference>
<keyword evidence="4 7" id="KW-0963">Cytoplasm</keyword>